<dbReference type="SUPFAM" id="SSF56436">
    <property type="entry name" value="C-type lectin-like"/>
    <property type="match status" value="2"/>
</dbReference>
<feature type="domain" description="C-type lectin" evidence="2">
    <location>
        <begin position="140"/>
        <end position="219"/>
    </location>
</feature>
<dbReference type="InterPro" id="IPR050111">
    <property type="entry name" value="C-type_lectin/snaclec_domain"/>
</dbReference>
<evidence type="ECO:0000259" key="2">
    <source>
        <dbReference type="PROSITE" id="PS50041"/>
    </source>
</evidence>
<dbReference type="InterPro" id="IPR016187">
    <property type="entry name" value="CTDL_fold"/>
</dbReference>
<dbReference type="PROSITE" id="PS50041">
    <property type="entry name" value="C_TYPE_LECTIN_2"/>
    <property type="match status" value="2"/>
</dbReference>
<sequence>MKEHEDKFWIGLTDSDTEGEWKWTDGSSLNQTATFWFNDAKRTHVNLTLDRTNNSHPEGEDCVRMGERGGGIENCWFDQHCDTPQRFISVHSGRTLEVAVVIFAVVLTVVLIVAYIFNGVALFCSACSIKLYCDKNWEQNGGKCYYFSTNKFSWNQSKKECESVSGRLVKIDSRPEQRFLSWRLGSLMREHEDKFWIGLTDSDTEGEWKWTDGSSLDQT</sequence>
<name>A0AAW0NGR8_9GOBI</name>
<evidence type="ECO:0000313" key="3">
    <source>
        <dbReference type="EMBL" id="KAK7899386.1"/>
    </source>
</evidence>
<dbReference type="AlphaFoldDB" id="A0AAW0NGR8"/>
<dbReference type="InterPro" id="IPR016186">
    <property type="entry name" value="C-type_lectin-like/link_sf"/>
</dbReference>
<keyword evidence="1" id="KW-0472">Membrane</keyword>
<evidence type="ECO:0000313" key="4">
    <source>
        <dbReference type="Proteomes" id="UP001460270"/>
    </source>
</evidence>
<dbReference type="Gene3D" id="3.10.100.10">
    <property type="entry name" value="Mannose-Binding Protein A, subunit A"/>
    <property type="match status" value="2"/>
</dbReference>
<gene>
    <name evidence="3" type="ORF">WMY93_020239</name>
</gene>
<comment type="caution">
    <text evidence="3">The sequence shown here is derived from an EMBL/GenBank/DDBJ whole genome shotgun (WGS) entry which is preliminary data.</text>
</comment>
<keyword evidence="4" id="KW-1185">Reference proteome</keyword>
<proteinExistence type="predicted"/>
<reference evidence="4" key="1">
    <citation type="submission" date="2024-04" db="EMBL/GenBank/DDBJ databases">
        <title>Salinicola lusitanus LLJ914,a marine bacterium isolated from the Okinawa Trough.</title>
        <authorList>
            <person name="Li J."/>
        </authorList>
    </citation>
    <scope>NUCLEOTIDE SEQUENCE [LARGE SCALE GENOMIC DNA]</scope>
</reference>
<feature type="transmembrane region" description="Helical" evidence="1">
    <location>
        <begin position="96"/>
        <end position="117"/>
    </location>
</feature>
<keyword evidence="1" id="KW-0812">Transmembrane</keyword>
<feature type="domain" description="C-type lectin" evidence="2">
    <location>
        <begin position="1"/>
        <end position="90"/>
    </location>
</feature>
<protein>
    <recommendedName>
        <fullName evidence="2">C-type lectin domain-containing protein</fullName>
    </recommendedName>
</protein>
<evidence type="ECO:0000256" key="1">
    <source>
        <dbReference type="SAM" id="Phobius"/>
    </source>
</evidence>
<organism evidence="3 4">
    <name type="scientific">Mugilogobius chulae</name>
    <name type="common">yellowstripe goby</name>
    <dbReference type="NCBI Taxonomy" id="88201"/>
    <lineage>
        <taxon>Eukaryota</taxon>
        <taxon>Metazoa</taxon>
        <taxon>Chordata</taxon>
        <taxon>Craniata</taxon>
        <taxon>Vertebrata</taxon>
        <taxon>Euteleostomi</taxon>
        <taxon>Actinopterygii</taxon>
        <taxon>Neopterygii</taxon>
        <taxon>Teleostei</taxon>
        <taxon>Neoteleostei</taxon>
        <taxon>Acanthomorphata</taxon>
        <taxon>Gobiaria</taxon>
        <taxon>Gobiiformes</taxon>
        <taxon>Gobioidei</taxon>
        <taxon>Gobiidae</taxon>
        <taxon>Gobionellinae</taxon>
        <taxon>Mugilogobius</taxon>
    </lineage>
</organism>
<dbReference type="EMBL" id="JBBPFD010000014">
    <property type="protein sequence ID" value="KAK7899386.1"/>
    <property type="molecule type" value="Genomic_DNA"/>
</dbReference>
<accession>A0AAW0NGR8</accession>
<dbReference type="InterPro" id="IPR001304">
    <property type="entry name" value="C-type_lectin-like"/>
</dbReference>
<keyword evidence="1" id="KW-1133">Transmembrane helix</keyword>
<dbReference type="Pfam" id="PF00059">
    <property type="entry name" value="Lectin_C"/>
    <property type="match status" value="2"/>
</dbReference>
<dbReference type="PANTHER" id="PTHR22803">
    <property type="entry name" value="MANNOSE, PHOSPHOLIPASE, LECTIN RECEPTOR RELATED"/>
    <property type="match status" value="1"/>
</dbReference>
<dbReference type="Proteomes" id="UP001460270">
    <property type="component" value="Unassembled WGS sequence"/>
</dbReference>